<dbReference type="GO" id="GO:0006261">
    <property type="term" value="P:DNA-templated DNA replication"/>
    <property type="evidence" value="ECO:0007669"/>
    <property type="project" value="TreeGrafter"/>
</dbReference>
<dbReference type="InterPro" id="IPR022100">
    <property type="entry name" value="WDHD1/CFT4_beta-prop_2nd"/>
</dbReference>
<evidence type="ECO:0000256" key="5">
    <source>
        <dbReference type="SAM" id="MobiDB-lite"/>
    </source>
</evidence>
<feature type="domain" description="WDHD1/CFT4 second beta-propeller" evidence="6">
    <location>
        <begin position="122"/>
        <end position="539"/>
    </location>
</feature>
<comment type="subcellular location">
    <subcellularLocation>
        <location evidence="1">Nucleus</location>
    </subcellularLocation>
</comment>
<accession>A0A8E0RX96</accession>
<keyword evidence="2" id="KW-0853">WD repeat</keyword>
<dbReference type="PANTHER" id="PTHR19932:SF10">
    <property type="entry name" value="WD REPEAT AND HMG-BOX DNA-BINDING PROTEIN 1"/>
    <property type="match status" value="1"/>
</dbReference>
<sequence>MNALLGCDEDGDTDELLRVAAAQAESSRLIDEDDLIEKNTETDGDSTVDDDDVHSIDLSKIKSGFMDLDDLNSNAPEMSNQIVNAEASVQQACMLKADAVLLQPLPGVPSEPSYPVNQVQQAFQPGSMPLANAILSHCDSVDLGFRERFMVWNRYGLVIQYRSTDVDPNAEDPNNLDPPSSGSIEVEFHDTTVHHSLRFNNATGYTMADLSLTALLLATPGAHDPTLADEADVGDQFDHSDISQIAVLPLDTSKVGSGDSSSEWTIKLPPGEACEAVCLVPNDHFHPDHTEPGYAVVATSRRFLRVFSQPTSSAALARTSSNLHLFQITKLGLPPVSLPYCGTVAMASHPSKPILGLVVASVTGELMWRLFYLGGIMLGCSRSRYPSWLSESLVTWQPLPISLSPPRQPNGSSTASMPAKLTWFGFSDFGGLYTHDASGIVRRLTHGRQGDHRDYFWVPVCDTRTILKPSNRRSDNYFIVGVLETSEALVGGLTADHLIRPSENESGLGQIQAIYCKASKWPRVFPRPVVCSLPFRLPLCAMDTDQGNLEDNYLRYLITEDWPIWGPNPRYAICTVDAAEVDFSDLFQALSSKCIKKRSAILLRLFALAAKVESDWASLAIARLMPDAATVQLAIRYAGRLRRQHLAHRLAGIALEKECKDDTAIQNSQSSEEDESNSDHRSQQPSQRVTHWRNRTTVGPSGGTEFHSRRYPSGSREENVTNISLVSSATDDTHDEHISDLPLPESEPVTQSFLSSTSSTARNPFRVSQ</sequence>
<comment type="caution">
    <text evidence="8">The sequence shown here is derived from an EMBL/GenBank/DDBJ whole genome shotgun (WGS) entry which is preliminary data.</text>
</comment>
<evidence type="ECO:0000256" key="3">
    <source>
        <dbReference type="ARBA" id="ARBA00022737"/>
    </source>
</evidence>
<dbReference type="GO" id="GO:0003682">
    <property type="term" value="F:chromatin binding"/>
    <property type="evidence" value="ECO:0007669"/>
    <property type="project" value="TreeGrafter"/>
</dbReference>
<evidence type="ECO:0000256" key="2">
    <source>
        <dbReference type="ARBA" id="ARBA00022574"/>
    </source>
</evidence>
<dbReference type="GO" id="GO:0000278">
    <property type="term" value="P:mitotic cell cycle"/>
    <property type="evidence" value="ECO:0007669"/>
    <property type="project" value="TreeGrafter"/>
</dbReference>
<feature type="compositionally biased region" description="Polar residues" evidence="5">
    <location>
        <begin position="720"/>
        <end position="730"/>
    </location>
</feature>
<dbReference type="Pfam" id="PF12341">
    <property type="entry name" value="Mcl1_mid"/>
    <property type="match status" value="1"/>
</dbReference>
<protein>
    <submittedName>
        <fullName evidence="8">WD repeat and HMG box DNA binding protein 1</fullName>
    </submittedName>
</protein>
<dbReference type="GO" id="GO:0043596">
    <property type="term" value="C:nuclear replication fork"/>
    <property type="evidence" value="ECO:0007669"/>
    <property type="project" value="TreeGrafter"/>
</dbReference>
<dbReference type="PANTHER" id="PTHR19932">
    <property type="entry name" value="WD REPEAT AND HMG-BOX DNA BINDING PROTEIN"/>
    <property type="match status" value="1"/>
</dbReference>
<gene>
    <name evidence="8" type="ORF">FBUS_09615</name>
</gene>
<evidence type="ECO:0000259" key="6">
    <source>
        <dbReference type="Pfam" id="PF12341"/>
    </source>
</evidence>
<feature type="compositionally biased region" description="Polar residues" evidence="5">
    <location>
        <begin position="683"/>
        <end position="699"/>
    </location>
</feature>
<evidence type="ECO:0000313" key="8">
    <source>
        <dbReference type="EMBL" id="KAA0190353.1"/>
    </source>
</evidence>
<feature type="compositionally biased region" description="Polar residues" evidence="5">
    <location>
        <begin position="748"/>
        <end position="769"/>
    </location>
</feature>
<organism evidence="8 9">
    <name type="scientific">Fasciolopsis buskii</name>
    <dbReference type="NCBI Taxonomy" id="27845"/>
    <lineage>
        <taxon>Eukaryota</taxon>
        <taxon>Metazoa</taxon>
        <taxon>Spiralia</taxon>
        <taxon>Lophotrochozoa</taxon>
        <taxon>Platyhelminthes</taxon>
        <taxon>Trematoda</taxon>
        <taxon>Digenea</taxon>
        <taxon>Plagiorchiida</taxon>
        <taxon>Echinostomata</taxon>
        <taxon>Echinostomatoidea</taxon>
        <taxon>Fasciolidae</taxon>
        <taxon>Fasciolopsis</taxon>
    </lineage>
</organism>
<reference evidence="8" key="1">
    <citation type="submission" date="2019-05" db="EMBL/GenBank/DDBJ databases">
        <title>Annotation for the trematode Fasciolopsis buski.</title>
        <authorList>
            <person name="Choi Y.-J."/>
        </authorList>
    </citation>
    <scope>NUCLEOTIDE SEQUENCE</scope>
    <source>
        <strain evidence="8">HT</strain>
        <tissue evidence="8">Whole worm</tissue>
    </source>
</reference>
<keyword evidence="9" id="KW-1185">Reference proteome</keyword>
<keyword evidence="4" id="KW-0539">Nucleus</keyword>
<dbReference type="GO" id="GO:0006281">
    <property type="term" value="P:DNA repair"/>
    <property type="evidence" value="ECO:0007669"/>
    <property type="project" value="TreeGrafter"/>
</dbReference>
<dbReference type="AlphaFoldDB" id="A0A8E0RX96"/>
<dbReference type="OrthoDB" id="427368at2759"/>
<name>A0A8E0RX96_9TREM</name>
<evidence type="ECO:0000256" key="1">
    <source>
        <dbReference type="ARBA" id="ARBA00004123"/>
    </source>
</evidence>
<dbReference type="Pfam" id="PF20946">
    <property type="entry name" value="Ctf4_C"/>
    <property type="match status" value="1"/>
</dbReference>
<feature type="domain" description="WDHD1/CFT4 helical bundle" evidence="7">
    <location>
        <begin position="592"/>
        <end position="657"/>
    </location>
</feature>
<dbReference type="Proteomes" id="UP000728185">
    <property type="component" value="Unassembled WGS sequence"/>
</dbReference>
<proteinExistence type="predicted"/>
<dbReference type="InterPro" id="IPR048591">
    <property type="entry name" value="WDHD1/CFT4_hel"/>
</dbReference>
<keyword evidence="3" id="KW-0677">Repeat</keyword>
<evidence type="ECO:0000256" key="4">
    <source>
        <dbReference type="ARBA" id="ARBA00023242"/>
    </source>
</evidence>
<evidence type="ECO:0000313" key="9">
    <source>
        <dbReference type="Proteomes" id="UP000728185"/>
    </source>
</evidence>
<feature type="region of interest" description="Disordered" evidence="5">
    <location>
        <begin position="661"/>
        <end position="769"/>
    </location>
</feature>
<dbReference type="EMBL" id="LUCM01007152">
    <property type="protein sequence ID" value="KAA0190353.1"/>
    <property type="molecule type" value="Genomic_DNA"/>
</dbReference>
<evidence type="ECO:0000259" key="7">
    <source>
        <dbReference type="Pfam" id="PF20946"/>
    </source>
</evidence>